<reference evidence="1 2" key="1">
    <citation type="journal article" date="2013" name="Nat. Commun.">
        <title>The evolution and pathogenic mechanisms of the rice sheath blight pathogen.</title>
        <authorList>
            <person name="Zheng A."/>
            <person name="Lin R."/>
            <person name="Xu L."/>
            <person name="Qin P."/>
            <person name="Tang C."/>
            <person name="Ai P."/>
            <person name="Zhang D."/>
            <person name="Liu Y."/>
            <person name="Sun Z."/>
            <person name="Feng H."/>
            <person name="Wang Y."/>
            <person name="Chen Y."/>
            <person name="Liang X."/>
            <person name="Fu R."/>
            <person name="Li Q."/>
            <person name="Zhang J."/>
            <person name="Yu X."/>
            <person name="Xie Z."/>
            <person name="Ding L."/>
            <person name="Guan P."/>
            <person name="Tang J."/>
            <person name="Liang Y."/>
            <person name="Wang S."/>
            <person name="Deng Q."/>
            <person name="Li S."/>
            <person name="Zhu J."/>
            <person name="Wang L."/>
            <person name="Liu H."/>
            <person name="Li P."/>
        </authorList>
    </citation>
    <scope>NUCLEOTIDE SEQUENCE [LARGE SCALE GENOMIC DNA]</scope>
    <source>
        <strain evidence="2">AG-1 IA</strain>
    </source>
</reference>
<protein>
    <submittedName>
        <fullName evidence="1">Uncharacterized protein</fullName>
    </submittedName>
</protein>
<dbReference type="EMBL" id="AFRT01000831">
    <property type="protein sequence ID" value="ELU42429.1"/>
    <property type="molecule type" value="Genomic_DNA"/>
</dbReference>
<gene>
    <name evidence="1" type="ORF">AG1IA_03540</name>
</gene>
<name>L8X1D6_THACA</name>
<dbReference type="AlphaFoldDB" id="L8X1D6"/>
<comment type="caution">
    <text evidence="1">The sequence shown here is derived from an EMBL/GenBank/DDBJ whole genome shotgun (WGS) entry which is preliminary data.</text>
</comment>
<dbReference type="HOGENOM" id="CLU_1469177_0_0_1"/>
<evidence type="ECO:0000313" key="1">
    <source>
        <dbReference type="EMBL" id="ELU42429.1"/>
    </source>
</evidence>
<proteinExistence type="predicted"/>
<dbReference type="Proteomes" id="UP000011668">
    <property type="component" value="Unassembled WGS sequence"/>
</dbReference>
<sequence>MSENQKGWPPPGTWPHRAADIVADQAHGKAIRLGKRYSKLLLSFNARTDDSMQEGAAGAQAEGWPRPTWPRSAQDIVADQAKNKPLKCEIYEAARRQITNLSVLKHAPAYGADVFVNKRPQMVIRKRVSYTAGRLLVNKAVFVGLHPVYVTRTGAHTNSAPVNAARMPGGDTVYIMWFIPRKQT</sequence>
<evidence type="ECO:0000313" key="2">
    <source>
        <dbReference type="Proteomes" id="UP000011668"/>
    </source>
</evidence>
<organism evidence="1 2">
    <name type="scientific">Thanatephorus cucumeris (strain AG1-IA)</name>
    <name type="common">Rice sheath blight fungus</name>
    <name type="synonym">Rhizoctonia solani</name>
    <dbReference type="NCBI Taxonomy" id="983506"/>
    <lineage>
        <taxon>Eukaryota</taxon>
        <taxon>Fungi</taxon>
        <taxon>Dikarya</taxon>
        <taxon>Basidiomycota</taxon>
        <taxon>Agaricomycotina</taxon>
        <taxon>Agaricomycetes</taxon>
        <taxon>Cantharellales</taxon>
        <taxon>Ceratobasidiaceae</taxon>
        <taxon>Rhizoctonia</taxon>
        <taxon>Rhizoctonia solani AG-1</taxon>
    </lineage>
</organism>
<accession>L8X1D6</accession>
<keyword evidence="2" id="KW-1185">Reference proteome</keyword>